<dbReference type="PANTHER" id="PTHR30386:SF19">
    <property type="entry name" value="MULTIDRUG EXPORT PROTEIN EMRA-RELATED"/>
    <property type="match status" value="1"/>
</dbReference>
<sequence>MTTAVPQKIRPREILRKRNRRLKGVTLAILLAGLSYFAYWWYMNRDWVSTDDAFVAGHLITVKALTEGIIVEVAAENTQAVQAGDLLVRLDGNHAEVALQQAKAELAETVRNIVTLKAQIDTLNHRVIARQASLATVRHDLKRYESALFEGAVSEQQVQNARDRLRELEAAISEAEAEKSGIQAQLLETDIDSHPSVEKAKSRVKKAYLDYRRSNIFAPVSGYVSNRRAHVGDHIKSGMPLMAIVPLDEVWIEANFLETQIASIRPGQSAEIKIDAHGGERLYHGTVQGLNPGTGSVFAVLPTNNATGNFIHIAERVPVRIGLDPKEIQEHPLQPGLSTLTRINISETGEPLLTSNAGTRTEFYRTTIYDNELEEAERLIREIIHINQPANNHLNE</sequence>
<organism evidence="6 7">
    <name type="scientific">Methylotuvimicrobium buryatense</name>
    <name type="common">Methylomicrobium buryatense</name>
    <dbReference type="NCBI Taxonomy" id="95641"/>
    <lineage>
        <taxon>Bacteria</taxon>
        <taxon>Pseudomonadati</taxon>
        <taxon>Pseudomonadota</taxon>
        <taxon>Gammaproteobacteria</taxon>
        <taxon>Methylococcales</taxon>
        <taxon>Methylococcaceae</taxon>
        <taxon>Methylotuvimicrobium</taxon>
    </lineage>
</organism>
<protein>
    <submittedName>
        <fullName evidence="6">HlyD family efflux transporter periplasmic adaptor subunit</fullName>
    </submittedName>
</protein>
<dbReference type="Proteomes" id="UP000305881">
    <property type="component" value="Chromosome"/>
</dbReference>
<dbReference type="Pfam" id="PF25954">
    <property type="entry name" value="Beta-barrel_RND_2"/>
    <property type="match status" value="1"/>
</dbReference>
<dbReference type="InterPro" id="IPR050739">
    <property type="entry name" value="MFP"/>
</dbReference>
<keyword evidence="2" id="KW-0175">Coiled coil</keyword>
<dbReference type="STRING" id="675511.GCA_000341735_00014"/>
<dbReference type="InterPro" id="IPR058792">
    <property type="entry name" value="Beta-barrel_RND_2"/>
</dbReference>
<evidence type="ECO:0000259" key="5">
    <source>
        <dbReference type="Pfam" id="PF25954"/>
    </source>
</evidence>
<dbReference type="KEGG" id="mbur:EQU24_15170"/>
<dbReference type="Gene3D" id="2.40.30.170">
    <property type="match status" value="1"/>
</dbReference>
<dbReference type="GO" id="GO:0055085">
    <property type="term" value="P:transmembrane transport"/>
    <property type="evidence" value="ECO:0007669"/>
    <property type="project" value="InterPro"/>
</dbReference>
<keyword evidence="3" id="KW-0472">Membrane</keyword>
<evidence type="ECO:0000256" key="2">
    <source>
        <dbReference type="SAM" id="Coils"/>
    </source>
</evidence>
<dbReference type="Gene3D" id="2.40.50.100">
    <property type="match status" value="1"/>
</dbReference>
<dbReference type="PANTHER" id="PTHR30386">
    <property type="entry name" value="MEMBRANE FUSION SUBUNIT OF EMRAB-TOLC MULTIDRUG EFFLUX PUMP"/>
    <property type="match status" value="1"/>
</dbReference>
<reference evidence="7" key="1">
    <citation type="journal article" date="2019" name="J. Bacteriol.">
        <title>A Mutagenic Screen Identifies a TonB-Dependent Receptor Required for the Lanthanide Metal Switch in the Type I Methanotroph 'Methylotuvimicrobium buryatense' 5GB1C.</title>
        <authorList>
            <person name="Groom J.D."/>
            <person name="Ford S.M."/>
            <person name="Pesesky M.W."/>
            <person name="Lidstrom M.E."/>
        </authorList>
    </citation>
    <scope>NUCLEOTIDE SEQUENCE [LARGE SCALE GENOMIC DNA]</scope>
    <source>
        <strain evidence="7">5GB1C</strain>
    </source>
</reference>
<feature type="coiled-coil region" evidence="2">
    <location>
        <begin position="99"/>
        <end position="126"/>
    </location>
</feature>
<keyword evidence="7" id="KW-1185">Reference proteome</keyword>
<dbReference type="AlphaFoldDB" id="A0A4P9UPS3"/>
<dbReference type="GO" id="GO:0030313">
    <property type="term" value="C:cell envelope"/>
    <property type="evidence" value="ECO:0007669"/>
    <property type="project" value="UniProtKB-SubCell"/>
</dbReference>
<evidence type="ECO:0000259" key="4">
    <source>
        <dbReference type="Pfam" id="PF25885"/>
    </source>
</evidence>
<feature type="domain" description="CusB-like beta-barrel" evidence="5">
    <location>
        <begin position="249"/>
        <end position="293"/>
    </location>
</feature>
<keyword evidence="3" id="KW-0812">Transmembrane</keyword>
<keyword evidence="3" id="KW-1133">Transmembrane helix</keyword>
<dbReference type="Gene3D" id="1.10.287.470">
    <property type="entry name" value="Helix hairpin bin"/>
    <property type="match status" value="1"/>
</dbReference>
<dbReference type="RefSeq" id="WP_017838690.1">
    <property type="nucleotide sequence ID" value="NZ_CP035467.1"/>
</dbReference>
<comment type="subcellular location">
    <subcellularLocation>
        <location evidence="1">Cell envelope</location>
    </subcellularLocation>
</comment>
<evidence type="ECO:0000313" key="6">
    <source>
        <dbReference type="EMBL" id="QCW83432.1"/>
    </source>
</evidence>
<evidence type="ECO:0000313" key="7">
    <source>
        <dbReference type="Proteomes" id="UP000305881"/>
    </source>
</evidence>
<proteinExistence type="predicted"/>
<gene>
    <name evidence="6" type="ORF">EQU24_15170</name>
</gene>
<evidence type="ECO:0000256" key="1">
    <source>
        <dbReference type="ARBA" id="ARBA00004196"/>
    </source>
</evidence>
<dbReference type="EMBL" id="CP035467">
    <property type="protein sequence ID" value="QCW83432.1"/>
    <property type="molecule type" value="Genomic_DNA"/>
</dbReference>
<dbReference type="InterPro" id="IPR058633">
    <property type="entry name" value="EmrA/FarA_HH"/>
</dbReference>
<feature type="coiled-coil region" evidence="2">
    <location>
        <begin position="151"/>
        <end position="185"/>
    </location>
</feature>
<dbReference type="Pfam" id="PF25885">
    <property type="entry name" value="HH_EMRA"/>
    <property type="match status" value="1"/>
</dbReference>
<dbReference type="SUPFAM" id="SSF111369">
    <property type="entry name" value="HlyD-like secretion proteins"/>
    <property type="match status" value="2"/>
</dbReference>
<evidence type="ECO:0000256" key="3">
    <source>
        <dbReference type="SAM" id="Phobius"/>
    </source>
</evidence>
<name>A0A4P9UPS3_METBY</name>
<dbReference type="OrthoDB" id="9811754at2"/>
<feature type="domain" description="Multidrug export protein EmrA/FarA alpha-helical hairpin" evidence="4">
    <location>
        <begin position="95"/>
        <end position="213"/>
    </location>
</feature>
<accession>A0A4P9UPS3</accession>
<feature type="transmembrane region" description="Helical" evidence="3">
    <location>
        <begin position="21"/>
        <end position="42"/>
    </location>
</feature>